<keyword evidence="1" id="KW-0175">Coiled coil</keyword>
<evidence type="ECO:0000256" key="2">
    <source>
        <dbReference type="SAM" id="MobiDB-lite"/>
    </source>
</evidence>
<dbReference type="InterPro" id="IPR006652">
    <property type="entry name" value="Kelch_1"/>
</dbReference>
<dbReference type="AlphaFoldDB" id="K1QFH6"/>
<organism evidence="3">
    <name type="scientific">Magallana gigas</name>
    <name type="common">Pacific oyster</name>
    <name type="synonym">Crassostrea gigas</name>
    <dbReference type="NCBI Taxonomy" id="29159"/>
    <lineage>
        <taxon>Eukaryota</taxon>
        <taxon>Metazoa</taxon>
        <taxon>Spiralia</taxon>
        <taxon>Lophotrochozoa</taxon>
        <taxon>Mollusca</taxon>
        <taxon>Bivalvia</taxon>
        <taxon>Autobranchia</taxon>
        <taxon>Pteriomorphia</taxon>
        <taxon>Ostreida</taxon>
        <taxon>Ostreoidea</taxon>
        <taxon>Ostreidae</taxon>
        <taxon>Magallana</taxon>
    </lineage>
</organism>
<gene>
    <name evidence="3" type="ORF">CGI_10020313</name>
</gene>
<proteinExistence type="predicted"/>
<accession>K1QFH6</accession>
<dbReference type="InParanoid" id="K1QFH6"/>
<evidence type="ECO:0000256" key="1">
    <source>
        <dbReference type="SAM" id="Coils"/>
    </source>
</evidence>
<dbReference type="Gene3D" id="3.30.710.10">
    <property type="entry name" value="Potassium Channel Kv1.1, Chain A"/>
    <property type="match status" value="1"/>
</dbReference>
<dbReference type="PANTHER" id="PTHR45632:SF3">
    <property type="entry name" value="KELCH-LIKE PROTEIN 32"/>
    <property type="match status" value="1"/>
</dbReference>
<name>K1QFH6_MAGGI</name>
<dbReference type="EMBL" id="JH816435">
    <property type="protein sequence ID" value="EKC35622.1"/>
    <property type="molecule type" value="Genomic_DNA"/>
</dbReference>
<feature type="compositionally biased region" description="Basic and acidic residues" evidence="2">
    <location>
        <begin position="154"/>
        <end position="181"/>
    </location>
</feature>
<sequence>MLEDPILEESEEEGQETDDENTESVYDSPDFKAVTSVIISPRQDAGSIKPLETDTVTDPRSGTMGPPIYSEDDDEVERTSYKTNLFSPDFFSRDEKVQQTLDTFKKKQQDIQENLKKLESKKDKDAKPIMETLYEQLRETEQLYQQALGELKDVQEDLGKKLGKKEDKPESQEPSRSERSPSRKLNLSPDEQEMTYELKAQLMRNIEMQNQKLKTELTLHEKMNESKLLNQQNRKLHEDSTLSRTNTLRLMKMFEKKAKDADEKLKEMQRELHKSQQLTKKYQQLLELEKRKLGGVGSGHVTPVSTGDEGESPRVPHPSSYSLLGGNVRVNDIIRKNEVLIEENGNLRREIQRLKQDNATLIKKTKHAMSDKDEIIKRIQTLGAENARMQNQLCKERSQHRLETANSRNRTLSRDLSREKTQHNMLSRSLTRQASDWIMLKKQLAQFDEEYKWSQVKTQKEEADQRFGRLPPIYTVGPLTPITEVSAELSSPVTTSISDFDMDLPAESDYELVGPVNPTGAEERTYHHQAPRNIYMPQSAMPKNEEISYETDDEPEALGDGLSSKCVCDQPSACTRAVHLCRALSMQSRGMIQEYFCTGSINEDQLQYKHIPEFLSISQSIKGLSHLKRVCATKLMHNLKKENMFETFELADTYELQEVAKKCANEIVKYIDDVKDTSQFLALRNSQMKELVRSRSSEEKLLIRDAVDKWWQCDSMRRGEVYTYLRDKIAGKVFHSDSWPGRDGTIYLFMFSMTKSGDQICPAAYVYNISCGTGYSVKLKDTWDLNTMYSSCCIQPSATDPPYIFVSGKGSKSVKLLQCDVIMNKWKVCASMKYPRTHHAMERVGEKVYILGGKMEDKNVSHIEEFDHKKNTWSVVGNLKWNVSSSQTIAYKKKIFLFGGKNNEGEDVSAIQVFDVEEKTVKILGYLPVECSGGRAVIVGHSVYIVTEQTHCIKYCTEKNKCTVLKDQPERRQMFGLYLKEKNIFVTGGMNEQNESVDFDLVYSTSENLWTKVDHKEETWQGVSGQCIVKVPSHIQFHPLC</sequence>
<feature type="region of interest" description="Disordered" evidence="2">
    <location>
        <begin position="397"/>
        <end position="428"/>
    </location>
</feature>
<dbReference type="SUPFAM" id="SSF117281">
    <property type="entry name" value="Kelch motif"/>
    <property type="match status" value="1"/>
</dbReference>
<reference evidence="3" key="1">
    <citation type="journal article" date="2012" name="Nature">
        <title>The oyster genome reveals stress adaptation and complexity of shell formation.</title>
        <authorList>
            <person name="Zhang G."/>
            <person name="Fang X."/>
            <person name="Guo X."/>
            <person name="Li L."/>
            <person name="Luo R."/>
            <person name="Xu F."/>
            <person name="Yang P."/>
            <person name="Zhang L."/>
            <person name="Wang X."/>
            <person name="Qi H."/>
            <person name="Xiong Z."/>
            <person name="Que H."/>
            <person name="Xie Y."/>
            <person name="Holland P.W."/>
            <person name="Paps J."/>
            <person name="Zhu Y."/>
            <person name="Wu F."/>
            <person name="Chen Y."/>
            <person name="Wang J."/>
            <person name="Peng C."/>
            <person name="Meng J."/>
            <person name="Yang L."/>
            <person name="Liu J."/>
            <person name="Wen B."/>
            <person name="Zhang N."/>
            <person name="Huang Z."/>
            <person name="Zhu Q."/>
            <person name="Feng Y."/>
            <person name="Mount A."/>
            <person name="Hedgecock D."/>
            <person name="Xu Z."/>
            <person name="Liu Y."/>
            <person name="Domazet-Loso T."/>
            <person name="Du Y."/>
            <person name="Sun X."/>
            <person name="Zhang S."/>
            <person name="Liu B."/>
            <person name="Cheng P."/>
            <person name="Jiang X."/>
            <person name="Li J."/>
            <person name="Fan D."/>
            <person name="Wang W."/>
            <person name="Fu W."/>
            <person name="Wang T."/>
            <person name="Wang B."/>
            <person name="Zhang J."/>
            <person name="Peng Z."/>
            <person name="Li Y."/>
            <person name="Li N."/>
            <person name="Wang J."/>
            <person name="Chen M."/>
            <person name="He Y."/>
            <person name="Tan F."/>
            <person name="Song X."/>
            <person name="Zheng Q."/>
            <person name="Huang R."/>
            <person name="Yang H."/>
            <person name="Du X."/>
            <person name="Chen L."/>
            <person name="Yang M."/>
            <person name="Gaffney P.M."/>
            <person name="Wang S."/>
            <person name="Luo L."/>
            <person name="She Z."/>
            <person name="Ming Y."/>
            <person name="Huang W."/>
            <person name="Zhang S."/>
            <person name="Huang B."/>
            <person name="Zhang Y."/>
            <person name="Qu T."/>
            <person name="Ni P."/>
            <person name="Miao G."/>
            <person name="Wang J."/>
            <person name="Wang Q."/>
            <person name="Steinberg C.E."/>
            <person name="Wang H."/>
            <person name="Li N."/>
            <person name="Qian L."/>
            <person name="Zhang G."/>
            <person name="Li Y."/>
            <person name="Yang H."/>
            <person name="Liu X."/>
            <person name="Wang J."/>
            <person name="Yin Y."/>
            <person name="Wang J."/>
        </authorList>
    </citation>
    <scope>NUCLEOTIDE SEQUENCE [LARGE SCALE GENOMIC DNA]</scope>
    <source>
        <strain evidence="3">05x7-T-G4-1.051#20</strain>
    </source>
</reference>
<dbReference type="CDD" id="cd14733">
    <property type="entry name" value="BACK"/>
    <property type="match status" value="1"/>
</dbReference>
<dbReference type="InterPro" id="IPR011705">
    <property type="entry name" value="BACK"/>
</dbReference>
<dbReference type="HOGENOM" id="CLU_292611_0_0_1"/>
<dbReference type="InterPro" id="IPR015915">
    <property type="entry name" value="Kelch-typ_b-propeller"/>
</dbReference>
<dbReference type="SMART" id="SM00612">
    <property type="entry name" value="Kelch"/>
    <property type="match status" value="3"/>
</dbReference>
<dbReference type="Gene3D" id="2.120.10.80">
    <property type="entry name" value="Kelch-type beta propeller"/>
    <property type="match status" value="1"/>
</dbReference>
<feature type="compositionally biased region" description="Basic and acidic residues" evidence="2">
    <location>
        <begin position="412"/>
        <end position="422"/>
    </location>
</feature>
<feature type="region of interest" description="Disordered" evidence="2">
    <location>
        <begin position="295"/>
        <end position="321"/>
    </location>
</feature>
<dbReference type="Pfam" id="PF01344">
    <property type="entry name" value="Kelch_1"/>
    <property type="match status" value="1"/>
</dbReference>
<evidence type="ECO:0000313" key="3">
    <source>
        <dbReference type="EMBL" id="EKC35622.1"/>
    </source>
</evidence>
<dbReference type="Pfam" id="PF07707">
    <property type="entry name" value="BACK"/>
    <property type="match status" value="1"/>
</dbReference>
<feature type="compositionally biased region" description="Acidic residues" evidence="2">
    <location>
        <begin position="1"/>
        <end position="22"/>
    </location>
</feature>
<feature type="region of interest" description="Disordered" evidence="2">
    <location>
        <begin position="154"/>
        <end position="191"/>
    </location>
</feature>
<feature type="region of interest" description="Disordered" evidence="2">
    <location>
        <begin position="1"/>
        <end position="75"/>
    </location>
</feature>
<protein>
    <submittedName>
        <fullName evidence="3">Kelch-like protein 29</fullName>
    </submittedName>
</protein>
<feature type="coiled-coil region" evidence="1">
    <location>
        <begin position="203"/>
        <end position="285"/>
    </location>
</feature>
<dbReference type="PANTHER" id="PTHR45632">
    <property type="entry name" value="LD33804P"/>
    <property type="match status" value="1"/>
</dbReference>
<dbReference type="InterPro" id="IPR011333">
    <property type="entry name" value="SKP1/BTB/POZ_sf"/>
</dbReference>